<sequence>MRNNMKFLKVISLLASMVMIPNFSLAVGGASGAKVDWQVQGQIGAIKLNPYGLAPLTAVILDGGYILSDVKVSIVPKENGQEISYKVDDKKLKTYGGIPIFGLYPSYLNTIKVSYTKSIFGKSQRIEEEYYKVATSGVNIKPSANTMQRGVPFEKVEILKVEKEFSDRLYLINNTPGKFSGLSSQAVWNNPIGGALEWDEASNAFIIDTKGELRWYLDTNKLMDFDNIYKRGIMMGFRQNKDGALSFGYGQRYVKYDLLGREIFNRILPASYIDFSHSMSEMPNGNYLLRVAMANIKRPDGKNVRSVRDVIIEVNQSGDVVDEWRLFEILDPYRANVIKVLDQGAVCLNVDASKSGKTLSEEELLKMDTSDIFGDIAGTGIGRNWAHVNSVDYDFSDDSIIISSRHQSAVVKIGRDKKIKWILGTHKGWNDKYKNTLLQPIDKNGKKIICKDEYSKCEGYENQEGGFDFPWTQHTAFKIDEKSNKKYTYLSVFDNGDARGLSQPVFANLKYSRAVIYKIDHKNQTVEQIWEYGKQRANEWFSPITSLVEYQKDKDSLLVYSASAGMSFDLNKGVALGEPKPEIDEFKWGKKEPSVQIRLIGSGIGYQAMPIDLNKAFN</sequence>
<dbReference type="InterPro" id="IPR038477">
    <property type="entry name" value="ASST_N_sf"/>
</dbReference>
<keyword evidence="4" id="KW-1185">Reference proteome</keyword>
<feature type="domain" description="Arylsulfotransferase N-terminal" evidence="2">
    <location>
        <begin position="46"/>
        <end position="134"/>
    </location>
</feature>
<evidence type="ECO:0000259" key="2">
    <source>
        <dbReference type="Pfam" id="PF17425"/>
    </source>
</evidence>
<dbReference type="PANTHER" id="PTHR35340">
    <property type="entry name" value="PQQ ENZYME REPEAT PROTEIN-RELATED"/>
    <property type="match status" value="1"/>
</dbReference>
<protein>
    <submittedName>
        <fullName evidence="3">Aryl-sulfate sulfotransferase</fullName>
    </submittedName>
</protein>
<proteinExistence type="predicted"/>
<dbReference type="EMBL" id="VOAW01000005">
    <property type="protein sequence ID" value="TWO27901.1"/>
    <property type="molecule type" value="Genomic_DNA"/>
</dbReference>
<evidence type="ECO:0000256" key="1">
    <source>
        <dbReference type="SAM" id="SignalP"/>
    </source>
</evidence>
<keyword evidence="1" id="KW-0732">Signal</keyword>
<dbReference type="InterPro" id="IPR053143">
    <property type="entry name" value="Arylsulfate_ST"/>
</dbReference>
<name>A0ABY3G7R4_9BACT</name>
<dbReference type="Pfam" id="PF17425">
    <property type="entry name" value="Arylsulfotran_N"/>
    <property type="match status" value="1"/>
</dbReference>
<accession>A0ABY3G7R4</accession>
<dbReference type="InterPro" id="IPR010262">
    <property type="entry name" value="Arylsulfotransferase_bact"/>
</dbReference>
<comment type="caution">
    <text evidence="3">The sequence shown here is derived from an EMBL/GenBank/DDBJ whole genome shotgun (WGS) entry which is preliminary data.</text>
</comment>
<dbReference type="Pfam" id="PF05935">
    <property type="entry name" value="Arylsulfotrans"/>
    <property type="match status" value="1"/>
</dbReference>
<reference evidence="3 4" key="1">
    <citation type="submission" date="2019-07" db="EMBL/GenBank/DDBJ databases">
        <title>Rapid identification of Enteric Bacteria from Whole Genome Sequences (WGS) using Average Nucleotide Identity (ANI).</title>
        <authorList>
            <person name="Lane C."/>
        </authorList>
    </citation>
    <scope>NUCLEOTIDE SEQUENCE [LARGE SCALE GENOMIC DNA]</scope>
    <source>
        <strain evidence="3 4">2011D-8905</strain>
    </source>
</reference>
<evidence type="ECO:0000313" key="3">
    <source>
        <dbReference type="EMBL" id="TWO27901.1"/>
    </source>
</evidence>
<dbReference type="Gene3D" id="2.60.40.3100">
    <property type="entry name" value="Arylsulphate sulphotransferase monomer, N-terminal domain"/>
    <property type="match status" value="1"/>
</dbReference>
<dbReference type="PANTHER" id="PTHR35340:SF10">
    <property type="entry name" value="CYTOPLASMIC PROTEIN"/>
    <property type="match status" value="1"/>
</dbReference>
<evidence type="ECO:0000313" key="4">
    <source>
        <dbReference type="Proteomes" id="UP000321614"/>
    </source>
</evidence>
<feature type="chain" id="PRO_5046721288" evidence="1">
    <location>
        <begin position="27"/>
        <end position="618"/>
    </location>
</feature>
<dbReference type="InterPro" id="IPR035391">
    <property type="entry name" value="Arylsulfotran_N"/>
</dbReference>
<gene>
    <name evidence="3" type="ORF">ZA01_01085</name>
</gene>
<dbReference type="Proteomes" id="UP000321614">
    <property type="component" value="Unassembled WGS sequence"/>
</dbReference>
<organism evidence="3 4">
    <name type="scientific">Campylobacter insulaenigrae</name>
    <dbReference type="NCBI Taxonomy" id="260714"/>
    <lineage>
        <taxon>Bacteria</taxon>
        <taxon>Pseudomonadati</taxon>
        <taxon>Campylobacterota</taxon>
        <taxon>Epsilonproteobacteria</taxon>
        <taxon>Campylobacterales</taxon>
        <taxon>Campylobacteraceae</taxon>
        <taxon>Campylobacter</taxon>
    </lineage>
</organism>
<feature type="signal peptide" evidence="1">
    <location>
        <begin position="1"/>
        <end position="26"/>
    </location>
</feature>